<feature type="transmembrane region" description="Helical" evidence="5">
    <location>
        <begin position="78"/>
        <end position="98"/>
    </location>
</feature>
<evidence type="ECO:0000256" key="4">
    <source>
        <dbReference type="ARBA" id="ARBA00023136"/>
    </source>
</evidence>
<feature type="transmembrane region" description="Helical" evidence="5">
    <location>
        <begin position="142"/>
        <end position="162"/>
    </location>
</feature>
<evidence type="ECO:0000313" key="7">
    <source>
        <dbReference type="EMBL" id="GJQ09949.1"/>
    </source>
</evidence>
<name>A0A9C7PTE0_9RHOD</name>
<feature type="domain" description="3-oxo-5-alpha-steroid 4-dehydrogenase C-terminal" evidence="6">
    <location>
        <begin position="168"/>
        <end position="289"/>
    </location>
</feature>
<gene>
    <name evidence="7" type="ORF">GpartN1_g1740.t1</name>
</gene>
<dbReference type="PANTHER" id="PTHR14624:SF0">
    <property type="entry name" value="POLYPRENOL REDUCTASE"/>
    <property type="match status" value="1"/>
</dbReference>
<reference evidence="7" key="1">
    <citation type="journal article" date="2022" name="Proc. Natl. Acad. Sci. U.S.A.">
        <title>Life cycle and functional genomics of the unicellular red alga Galdieria for elucidating algal and plant evolution and industrial use.</title>
        <authorList>
            <person name="Hirooka S."/>
            <person name="Itabashi T."/>
            <person name="Ichinose T.M."/>
            <person name="Onuma R."/>
            <person name="Fujiwara T."/>
            <person name="Yamashita S."/>
            <person name="Jong L.W."/>
            <person name="Tomita R."/>
            <person name="Iwane A.H."/>
            <person name="Miyagishima S.Y."/>
        </authorList>
    </citation>
    <scope>NUCLEOTIDE SEQUENCE</scope>
    <source>
        <strain evidence="7">NBRC 102759</strain>
    </source>
</reference>
<dbReference type="EMBL" id="BQMJ01000012">
    <property type="protein sequence ID" value="GJQ09949.1"/>
    <property type="molecule type" value="Genomic_DNA"/>
</dbReference>
<feature type="transmembrane region" description="Helical" evidence="5">
    <location>
        <begin position="12"/>
        <end position="28"/>
    </location>
</feature>
<evidence type="ECO:0000256" key="2">
    <source>
        <dbReference type="ARBA" id="ARBA00022692"/>
    </source>
</evidence>
<keyword evidence="8" id="KW-1185">Reference proteome</keyword>
<evidence type="ECO:0000259" key="6">
    <source>
        <dbReference type="Pfam" id="PF02544"/>
    </source>
</evidence>
<protein>
    <recommendedName>
        <fullName evidence="6">3-oxo-5-alpha-steroid 4-dehydrogenase C-terminal domain-containing protein</fullName>
    </recommendedName>
</protein>
<dbReference type="GO" id="GO:0016095">
    <property type="term" value="P:polyprenol catabolic process"/>
    <property type="evidence" value="ECO:0007669"/>
    <property type="project" value="TreeGrafter"/>
</dbReference>
<dbReference type="InterPro" id="IPR001104">
    <property type="entry name" value="3-oxo-5_a-steroid_4-DH_C"/>
</dbReference>
<dbReference type="PANTHER" id="PTHR14624">
    <property type="entry name" value="DFG10 PROTEIN"/>
    <property type="match status" value="1"/>
</dbReference>
<comment type="caution">
    <text evidence="7">The sequence shown here is derived from an EMBL/GenBank/DDBJ whole genome shotgun (WGS) entry which is preliminary data.</text>
</comment>
<evidence type="ECO:0000313" key="8">
    <source>
        <dbReference type="Proteomes" id="UP001061958"/>
    </source>
</evidence>
<dbReference type="OrthoDB" id="541710at2759"/>
<evidence type="ECO:0000256" key="1">
    <source>
        <dbReference type="ARBA" id="ARBA00004127"/>
    </source>
</evidence>
<dbReference type="GO" id="GO:0003865">
    <property type="term" value="F:3-oxo-5-alpha-steroid 4-dehydrogenase activity"/>
    <property type="evidence" value="ECO:0007669"/>
    <property type="project" value="TreeGrafter"/>
</dbReference>
<keyword evidence="2 5" id="KW-0812">Transmembrane</keyword>
<keyword evidence="3 5" id="KW-1133">Transmembrane helix</keyword>
<reference evidence="7" key="2">
    <citation type="submission" date="2022-01" db="EMBL/GenBank/DDBJ databases">
        <authorList>
            <person name="Hirooka S."/>
            <person name="Miyagishima S.Y."/>
        </authorList>
    </citation>
    <scope>NUCLEOTIDE SEQUENCE</scope>
    <source>
        <strain evidence="7">NBRC 102759</strain>
    </source>
</reference>
<sequence length="289" mass="34068">MMHPIVESKCVTLGWLASIVAYICKYFYPTWSDMISYGRIVDRMEKEYKILPRNNWTRGNPSFLDKALSFMLFPRIEYSTGFTSFYAIGCIMSLALFFSQGSYRTWVTIKGYSNWLFLIHTSRRLYESLFVQIYSKRKMHGLHWLAGSSYYVLAACTFGLVGDHDYCSLSNACVLFVLTVVFVWSNTQQFICHQHLAQLRRKDGKYDQRYHIPYRGLFQYVACPHYLLEMIIYGVLVVGRGVTRNSVLNFIFVVLNLTSRSVDSWHWYKSYFGAERLPHDWHVLIPWVW</sequence>
<comment type="subcellular location">
    <subcellularLocation>
        <location evidence="1">Endomembrane system</location>
        <topology evidence="1">Multi-pass membrane protein</topology>
    </subcellularLocation>
</comment>
<organism evidence="7 8">
    <name type="scientific">Galdieria partita</name>
    <dbReference type="NCBI Taxonomy" id="83374"/>
    <lineage>
        <taxon>Eukaryota</taxon>
        <taxon>Rhodophyta</taxon>
        <taxon>Bangiophyceae</taxon>
        <taxon>Galdieriales</taxon>
        <taxon>Galdieriaceae</taxon>
        <taxon>Galdieria</taxon>
    </lineage>
</organism>
<dbReference type="GO" id="GO:0005783">
    <property type="term" value="C:endoplasmic reticulum"/>
    <property type="evidence" value="ECO:0007669"/>
    <property type="project" value="TreeGrafter"/>
</dbReference>
<keyword evidence="4 5" id="KW-0472">Membrane</keyword>
<evidence type="ECO:0000256" key="5">
    <source>
        <dbReference type="SAM" id="Phobius"/>
    </source>
</evidence>
<dbReference type="Proteomes" id="UP001061958">
    <property type="component" value="Unassembled WGS sequence"/>
</dbReference>
<proteinExistence type="predicted"/>
<feature type="transmembrane region" description="Helical" evidence="5">
    <location>
        <begin position="168"/>
        <end position="185"/>
    </location>
</feature>
<dbReference type="GO" id="GO:0006488">
    <property type="term" value="P:dolichol-linked oligosaccharide biosynthetic process"/>
    <property type="evidence" value="ECO:0007669"/>
    <property type="project" value="InterPro"/>
</dbReference>
<accession>A0A9C7PTE0</accession>
<dbReference type="AlphaFoldDB" id="A0A9C7PTE0"/>
<dbReference type="Pfam" id="PF02544">
    <property type="entry name" value="Steroid_dh"/>
    <property type="match status" value="1"/>
</dbReference>
<evidence type="ECO:0000256" key="3">
    <source>
        <dbReference type="ARBA" id="ARBA00022989"/>
    </source>
</evidence>
<dbReference type="InterPro" id="IPR039698">
    <property type="entry name" value="Dfg10/SRD5A3"/>
</dbReference>
<dbReference type="PROSITE" id="PS50244">
    <property type="entry name" value="S5A_REDUCTASE"/>
    <property type="match status" value="1"/>
</dbReference>